<dbReference type="SMART" id="SM00332">
    <property type="entry name" value="PP2Cc"/>
    <property type="match status" value="1"/>
</dbReference>
<dbReference type="InterPro" id="IPR036457">
    <property type="entry name" value="PPM-type-like_dom_sf"/>
</dbReference>
<feature type="compositionally biased region" description="Polar residues" evidence="5">
    <location>
        <begin position="608"/>
        <end position="620"/>
    </location>
</feature>
<feature type="compositionally biased region" description="Basic and acidic residues" evidence="5">
    <location>
        <begin position="151"/>
        <end position="172"/>
    </location>
</feature>
<dbReference type="PROSITE" id="PS01032">
    <property type="entry name" value="PPM_1"/>
    <property type="match status" value="1"/>
</dbReference>
<proteinExistence type="inferred from homology"/>
<keyword evidence="3 4" id="KW-0904">Protein phosphatase</keyword>
<feature type="region of interest" description="Disordered" evidence="5">
    <location>
        <begin position="411"/>
        <end position="454"/>
    </location>
</feature>
<dbReference type="SUPFAM" id="SSF81606">
    <property type="entry name" value="PP2C-like"/>
    <property type="match status" value="1"/>
</dbReference>
<evidence type="ECO:0000313" key="8">
    <source>
        <dbReference type="RefSeq" id="XP_017774538.1"/>
    </source>
</evidence>
<evidence type="ECO:0000256" key="4">
    <source>
        <dbReference type="RuleBase" id="RU003465"/>
    </source>
</evidence>
<reference evidence="8" key="1">
    <citation type="submission" date="2025-08" db="UniProtKB">
        <authorList>
            <consortium name="RefSeq"/>
        </authorList>
    </citation>
    <scope>IDENTIFICATION</scope>
    <source>
        <tissue evidence="8">Whole Larva</tissue>
    </source>
</reference>
<keyword evidence="7" id="KW-1185">Reference proteome</keyword>
<evidence type="ECO:0000256" key="2">
    <source>
        <dbReference type="ARBA" id="ARBA00022801"/>
    </source>
</evidence>
<dbReference type="CDD" id="cd00143">
    <property type="entry name" value="PP2Cc"/>
    <property type="match status" value="1"/>
</dbReference>
<name>A0ABM1MIY8_NICVS</name>
<feature type="domain" description="PPM-type phosphatase" evidence="6">
    <location>
        <begin position="10"/>
        <end position="324"/>
    </location>
</feature>
<protein>
    <submittedName>
        <fullName evidence="8">Probable protein phosphatase 2C 71</fullName>
    </submittedName>
</protein>
<evidence type="ECO:0000256" key="3">
    <source>
        <dbReference type="ARBA" id="ARBA00022912"/>
    </source>
</evidence>
<organism evidence="7 8">
    <name type="scientific">Nicrophorus vespilloides</name>
    <name type="common">Boreal carrion beetle</name>
    <dbReference type="NCBI Taxonomy" id="110193"/>
    <lineage>
        <taxon>Eukaryota</taxon>
        <taxon>Metazoa</taxon>
        <taxon>Ecdysozoa</taxon>
        <taxon>Arthropoda</taxon>
        <taxon>Hexapoda</taxon>
        <taxon>Insecta</taxon>
        <taxon>Pterygota</taxon>
        <taxon>Neoptera</taxon>
        <taxon>Endopterygota</taxon>
        <taxon>Coleoptera</taxon>
        <taxon>Polyphaga</taxon>
        <taxon>Staphyliniformia</taxon>
        <taxon>Silphidae</taxon>
        <taxon>Nicrophorinae</taxon>
        <taxon>Nicrophorus</taxon>
    </lineage>
</organism>
<dbReference type="Gene3D" id="3.60.40.10">
    <property type="entry name" value="PPM-type phosphatase domain"/>
    <property type="match status" value="1"/>
</dbReference>
<keyword evidence="2 4" id="KW-0378">Hydrolase</keyword>
<feature type="compositionally biased region" description="Polar residues" evidence="5">
    <location>
        <begin position="555"/>
        <end position="567"/>
    </location>
</feature>
<feature type="region of interest" description="Disordered" evidence="5">
    <location>
        <begin position="466"/>
        <end position="530"/>
    </location>
</feature>
<sequence length="674" mass="74533">MPASIGVNLRVTGHCRQGGRKYMEDFFSVAYQQTEDEKDLEYAFFGIFDGHGGAEAAAFAKEHLMESIVKHRGFWSDDDEEVLHSIKDGFIHTHYSMWKIHDQWPKTASGLPSTAGTTASVAFIRRGKIYIGHVGDSGITLGYQDPGCPDWKSKPLTKDHKPESEAEMKRIEQSGGKVLSKSGVPRVVWNRPRIGHKGPVRRSTPIDEIPFLAVARSLGDLWSYNSALDEFVVSPTPDVAVIPIDTSTFRCLIFGTDGLYNMLSPQMAVHIVQQAEKHNEQAALSDGPNKIWINPSKCLVEKALDRWCNTKMRADNTSVITLMLDPRGPPRAQVLLNKKNSYSSRGLQIETRYQDANPAIVQEQVAQDVPEPMKKNMSPDKDDLRDVEQTDLSKLSAPIVEEVDKEFVPKPRESIAFNTRPKPSDEDDASTVATGQSSDIQINEVSSSSLDVLPGGRDAAAERAAVRKSGLRSASNRDEITSSRGKKCPPPPCPSSGGAECRVLRERKNTPNDKNPMQKKKFNNIRNKLNIGTSEKRKLLQSVLFKSKDPPVKLRSSSSLMTPSCSESAPKKTKEILTRVLRNNNGTEKKSEGPSSASTASKSSNGPQHTSTPAVASSSRKTAEREVRKSTLAQKLRMHQEIFKAKLRGRPTVAQSRKSTKDKVIRVKKSAKRS</sequence>
<dbReference type="RefSeq" id="XP_017774538.1">
    <property type="nucleotide sequence ID" value="XM_017919049.1"/>
</dbReference>
<dbReference type="Proteomes" id="UP000695000">
    <property type="component" value="Unplaced"/>
</dbReference>
<dbReference type="Pfam" id="PF00481">
    <property type="entry name" value="PP2C"/>
    <property type="match status" value="1"/>
</dbReference>
<feature type="region of interest" description="Disordered" evidence="5">
    <location>
        <begin position="151"/>
        <end position="177"/>
    </location>
</feature>
<dbReference type="PROSITE" id="PS51746">
    <property type="entry name" value="PPM_2"/>
    <property type="match status" value="1"/>
</dbReference>
<dbReference type="GeneID" id="108561206"/>
<evidence type="ECO:0000256" key="5">
    <source>
        <dbReference type="SAM" id="MobiDB-lite"/>
    </source>
</evidence>
<feature type="compositionally biased region" description="Polar residues" evidence="5">
    <location>
        <begin position="431"/>
        <end position="450"/>
    </location>
</feature>
<dbReference type="PANTHER" id="PTHR47992">
    <property type="entry name" value="PROTEIN PHOSPHATASE"/>
    <property type="match status" value="1"/>
</dbReference>
<evidence type="ECO:0000256" key="1">
    <source>
        <dbReference type="ARBA" id="ARBA00022723"/>
    </source>
</evidence>
<evidence type="ECO:0000259" key="6">
    <source>
        <dbReference type="PROSITE" id="PS51746"/>
    </source>
</evidence>
<comment type="similarity">
    <text evidence="4">Belongs to the PP2C family.</text>
</comment>
<evidence type="ECO:0000313" key="7">
    <source>
        <dbReference type="Proteomes" id="UP000695000"/>
    </source>
</evidence>
<feature type="compositionally biased region" description="Basic and acidic residues" evidence="5">
    <location>
        <begin position="502"/>
        <end position="511"/>
    </location>
</feature>
<feature type="compositionally biased region" description="Low complexity" evidence="5">
    <location>
        <begin position="593"/>
        <end position="607"/>
    </location>
</feature>
<dbReference type="InterPro" id="IPR000222">
    <property type="entry name" value="PP2C_BS"/>
</dbReference>
<dbReference type="InterPro" id="IPR001932">
    <property type="entry name" value="PPM-type_phosphatase-like_dom"/>
</dbReference>
<gene>
    <name evidence="8" type="primary">LOC108561206</name>
</gene>
<keyword evidence="1" id="KW-0479">Metal-binding</keyword>
<accession>A0ABM1MIY8</accession>
<feature type="region of interest" description="Disordered" evidence="5">
    <location>
        <begin position="549"/>
        <end position="674"/>
    </location>
</feature>
<dbReference type="InterPro" id="IPR015655">
    <property type="entry name" value="PP2C"/>
</dbReference>